<feature type="transmembrane region" description="Helical" evidence="1">
    <location>
        <begin position="52"/>
        <end position="79"/>
    </location>
</feature>
<keyword evidence="1" id="KW-1133">Transmembrane helix</keyword>
<accession>A0ABR5P960</accession>
<dbReference type="InterPro" id="IPR051533">
    <property type="entry name" value="WaaL-like"/>
</dbReference>
<feature type="transmembrane region" description="Helical" evidence="1">
    <location>
        <begin position="91"/>
        <end position="111"/>
    </location>
</feature>
<evidence type="ECO:0000256" key="1">
    <source>
        <dbReference type="SAM" id="Phobius"/>
    </source>
</evidence>
<feature type="transmembrane region" description="Helical" evidence="1">
    <location>
        <begin position="189"/>
        <end position="217"/>
    </location>
</feature>
<reference evidence="2 3" key="1">
    <citation type="journal article" date="2015" name="Genome Announc.">
        <title>Expanding the biotechnology potential of lactobacilli through comparative genomics of 213 strains and associated genera.</title>
        <authorList>
            <person name="Sun Z."/>
            <person name="Harris H.M."/>
            <person name="McCann A."/>
            <person name="Guo C."/>
            <person name="Argimon S."/>
            <person name="Zhang W."/>
            <person name="Yang X."/>
            <person name="Jeffery I.B."/>
            <person name="Cooney J.C."/>
            <person name="Kagawa T.F."/>
            <person name="Liu W."/>
            <person name="Song Y."/>
            <person name="Salvetti E."/>
            <person name="Wrobel A."/>
            <person name="Rasinkangas P."/>
            <person name="Parkhill J."/>
            <person name="Rea M.C."/>
            <person name="O'Sullivan O."/>
            <person name="Ritari J."/>
            <person name="Douillard F.P."/>
            <person name="Paul Ross R."/>
            <person name="Yang R."/>
            <person name="Briner A.E."/>
            <person name="Felis G.E."/>
            <person name="de Vos W.M."/>
            <person name="Barrangou R."/>
            <person name="Klaenhammer T.R."/>
            <person name="Caufield P.W."/>
            <person name="Cui Y."/>
            <person name="Zhang H."/>
            <person name="O'Toole P.W."/>
        </authorList>
    </citation>
    <scope>NUCLEOTIDE SEQUENCE [LARGE SCALE GENOMIC DNA]</scope>
    <source>
        <strain evidence="2 3">JCM 17355</strain>
    </source>
</reference>
<feature type="transmembrane region" description="Helical" evidence="1">
    <location>
        <begin position="14"/>
        <end position="46"/>
    </location>
</feature>
<organism evidence="2 3">
    <name type="scientific">Companilactobacillus futsaii JCM 17355</name>
    <dbReference type="NCBI Taxonomy" id="1423818"/>
    <lineage>
        <taxon>Bacteria</taxon>
        <taxon>Bacillati</taxon>
        <taxon>Bacillota</taxon>
        <taxon>Bacilli</taxon>
        <taxon>Lactobacillales</taxon>
        <taxon>Lactobacillaceae</taxon>
        <taxon>Companilactobacillus</taxon>
    </lineage>
</organism>
<sequence>MQKINELDNQDKKIISWFFVLLCIQYTVSPEITFLLNIALCIIVAYRKKKLYLNIIPGFSLLIVLFVYTLGITLIQALLGSSIFQNVIRDMFYMANGLIAILVGFFLNKLHYRDYQILNTFILGALYVVFGFWINLIQGNELSSIRSINNVETWRSSVGTGSLFVPLALVIIISGIVDAKHRLSKLVIIPATVLFIGEIVITFSRASIILILILYLFLYKNKKRLLKRLVIILLIILSVIWLLSYFRQFTLVDSVFEKFSNTLTEISSSDSFTSVANIQKNWRGFEVYSAKQQWLTSGTFNQIFGGGFGKLINVGYLSILVDPTSNGYIPVLHNGYYTLIIKSGFIGVLLYGLFYFWGILFGLRKNSRNNLSALYFSGCMLFMAIQTIFLNGLFKDSINLALIYLIGYWGNRALDNN</sequence>
<feature type="transmembrane region" description="Helical" evidence="1">
    <location>
        <begin position="117"/>
        <end position="137"/>
    </location>
</feature>
<keyword evidence="1" id="KW-0472">Membrane</keyword>
<dbReference type="PANTHER" id="PTHR37422">
    <property type="entry name" value="TEICHURONIC ACID BIOSYNTHESIS PROTEIN TUAE"/>
    <property type="match status" value="1"/>
</dbReference>
<dbReference type="Proteomes" id="UP000051379">
    <property type="component" value="Unassembled WGS sequence"/>
</dbReference>
<dbReference type="RefSeq" id="WP_057811892.1">
    <property type="nucleotide sequence ID" value="NZ_AZDO01000006.1"/>
</dbReference>
<name>A0ABR5P960_9LACO</name>
<evidence type="ECO:0000313" key="3">
    <source>
        <dbReference type="Proteomes" id="UP000051379"/>
    </source>
</evidence>
<feature type="transmembrane region" description="Helical" evidence="1">
    <location>
        <begin position="336"/>
        <end position="361"/>
    </location>
</feature>
<comment type="caution">
    <text evidence="2">The sequence shown here is derived from an EMBL/GenBank/DDBJ whole genome shotgun (WGS) entry which is preliminary data.</text>
</comment>
<proteinExistence type="predicted"/>
<dbReference type="EMBL" id="AZDO01000006">
    <property type="protein sequence ID" value="KRK99591.1"/>
    <property type="molecule type" value="Genomic_DNA"/>
</dbReference>
<dbReference type="PANTHER" id="PTHR37422:SF23">
    <property type="entry name" value="TEICHURONIC ACID BIOSYNTHESIS PROTEIN TUAE"/>
    <property type="match status" value="1"/>
</dbReference>
<keyword evidence="1" id="KW-0812">Transmembrane</keyword>
<protein>
    <submittedName>
        <fullName evidence="2">Uncharacterized protein</fullName>
    </submittedName>
</protein>
<feature type="transmembrane region" description="Helical" evidence="1">
    <location>
        <begin position="158"/>
        <end position="177"/>
    </location>
</feature>
<evidence type="ECO:0000313" key="2">
    <source>
        <dbReference type="EMBL" id="KRK99591.1"/>
    </source>
</evidence>
<feature type="transmembrane region" description="Helical" evidence="1">
    <location>
        <begin position="229"/>
        <end position="246"/>
    </location>
</feature>
<keyword evidence="3" id="KW-1185">Reference proteome</keyword>
<feature type="transmembrane region" description="Helical" evidence="1">
    <location>
        <begin position="373"/>
        <end position="394"/>
    </location>
</feature>
<gene>
    <name evidence="2" type="ORF">FC88_GL002438</name>
</gene>